<gene>
    <name evidence="2" type="ORF">ERS008524_01058</name>
</gene>
<organism evidence="2 3">
    <name type="scientific">Yersinia frederiksenii</name>
    <dbReference type="NCBI Taxonomy" id="29484"/>
    <lineage>
        <taxon>Bacteria</taxon>
        <taxon>Pseudomonadati</taxon>
        <taxon>Pseudomonadota</taxon>
        <taxon>Gammaproteobacteria</taxon>
        <taxon>Enterobacterales</taxon>
        <taxon>Yersiniaceae</taxon>
        <taxon>Yersinia</taxon>
    </lineage>
</organism>
<protein>
    <submittedName>
        <fullName evidence="2">Uncharacterized protein</fullName>
    </submittedName>
</protein>
<keyword evidence="1" id="KW-1133">Transmembrane helix</keyword>
<feature type="transmembrane region" description="Helical" evidence="1">
    <location>
        <begin position="12"/>
        <end position="31"/>
    </location>
</feature>
<evidence type="ECO:0000313" key="3">
    <source>
        <dbReference type="Proteomes" id="UP000046784"/>
    </source>
</evidence>
<dbReference type="AlphaFoldDB" id="A0AAI8ZP64"/>
<evidence type="ECO:0000256" key="1">
    <source>
        <dbReference type="SAM" id="Phobius"/>
    </source>
</evidence>
<name>A0AAI8ZP64_YERFR</name>
<dbReference type="EMBL" id="CGCB01000004">
    <property type="protein sequence ID" value="CFQ92551.1"/>
    <property type="molecule type" value="Genomic_DNA"/>
</dbReference>
<keyword evidence="1" id="KW-0472">Membrane</keyword>
<evidence type="ECO:0000313" key="2">
    <source>
        <dbReference type="EMBL" id="CFQ92551.1"/>
    </source>
</evidence>
<reference evidence="2 3" key="1">
    <citation type="submission" date="2015-03" db="EMBL/GenBank/DDBJ databases">
        <authorList>
            <consortium name="Pathogen Informatics"/>
            <person name="Murphy D."/>
        </authorList>
    </citation>
    <scope>NUCLEOTIDE SEQUENCE [LARGE SCALE GENOMIC DNA]</scope>
    <source>
        <strain evidence="2 3">3400/83</strain>
    </source>
</reference>
<comment type="caution">
    <text evidence="2">The sequence shown here is derived from an EMBL/GenBank/DDBJ whole genome shotgun (WGS) entry which is preliminary data.</text>
</comment>
<dbReference type="Proteomes" id="UP000046784">
    <property type="component" value="Unassembled WGS sequence"/>
</dbReference>
<proteinExistence type="predicted"/>
<keyword evidence="1" id="KW-0812">Transmembrane</keyword>
<sequence length="35" mass="3967">MAGKIEQLIDSVETFVFVMLLTRAMIALRVLRLTS</sequence>
<accession>A0AAI8ZP64</accession>